<sequence length="42" mass="4867">MLFFLGTVPYTLPSLFLLFLLSLYAHFLFLPNVHTFRSSSSQ</sequence>
<comment type="caution">
    <text evidence="2">The sequence shown here is derived from an EMBL/GenBank/DDBJ whole genome shotgun (WGS) entry which is preliminary data.</text>
</comment>
<dbReference type="EMBL" id="PSQE01000008">
    <property type="protein sequence ID" value="RHN43427.1"/>
    <property type="molecule type" value="Genomic_DNA"/>
</dbReference>
<evidence type="ECO:0000256" key="1">
    <source>
        <dbReference type="SAM" id="Phobius"/>
    </source>
</evidence>
<reference evidence="3" key="1">
    <citation type="journal article" date="2018" name="Nat. Plants">
        <title>Whole-genome landscape of Medicago truncatula symbiotic genes.</title>
        <authorList>
            <person name="Pecrix Y."/>
            <person name="Staton S.E."/>
            <person name="Sallet E."/>
            <person name="Lelandais-Briere C."/>
            <person name="Moreau S."/>
            <person name="Carrere S."/>
            <person name="Blein T."/>
            <person name="Jardinaud M.F."/>
            <person name="Latrasse D."/>
            <person name="Zouine M."/>
            <person name="Zahm M."/>
            <person name="Kreplak J."/>
            <person name="Mayjonade B."/>
            <person name="Satge C."/>
            <person name="Perez M."/>
            <person name="Cauet S."/>
            <person name="Marande W."/>
            <person name="Chantry-Darmon C."/>
            <person name="Lopez-Roques C."/>
            <person name="Bouchez O."/>
            <person name="Berard A."/>
            <person name="Debelle F."/>
            <person name="Munos S."/>
            <person name="Bendahmane A."/>
            <person name="Berges H."/>
            <person name="Niebel A."/>
            <person name="Buitink J."/>
            <person name="Frugier F."/>
            <person name="Benhamed M."/>
            <person name="Crespi M."/>
            <person name="Gouzy J."/>
            <person name="Gamas P."/>
        </authorList>
    </citation>
    <scope>NUCLEOTIDE SEQUENCE [LARGE SCALE GENOMIC DNA]</scope>
    <source>
        <strain evidence="3">cv. Jemalong A17</strain>
    </source>
</reference>
<dbReference type="Proteomes" id="UP000265566">
    <property type="component" value="Chromosome 8"/>
</dbReference>
<name>A0A396GXR2_MEDTR</name>
<evidence type="ECO:0000313" key="3">
    <source>
        <dbReference type="Proteomes" id="UP000265566"/>
    </source>
</evidence>
<proteinExistence type="predicted"/>
<gene>
    <name evidence="2" type="ORF">MtrunA17_Chr8g0387691</name>
</gene>
<keyword evidence="1" id="KW-0472">Membrane</keyword>
<accession>A0A396GXR2</accession>
<dbReference type="AlphaFoldDB" id="A0A396GXR2"/>
<protein>
    <recommendedName>
        <fullName evidence="4">Transmembrane protein</fullName>
    </recommendedName>
</protein>
<evidence type="ECO:0008006" key="4">
    <source>
        <dbReference type="Google" id="ProtNLM"/>
    </source>
</evidence>
<evidence type="ECO:0000313" key="2">
    <source>
        <dbReference type="EMBL" id="RHN43427.1"/>
    </source>
</evidence>
<keyword evidence="1" id="KW-1133">Transmembrane helix</keyword>
<organism evidence="2 3">
    <name type="scientific">Medicago truncatula</name>
    <name type="common">Barrel medic</name>
    <name type="synonym">Medicago tribuloides</name>
    <dbReference type="NCBI Taxonomy" id="3880"/>
    <lineage>
        <taxon>Eukaryota</taxon>
        <taxon>Viridiplantae</taxon>
        <taxon>Streptophyta</taxon>
        <taxon>Embryophyta</taxon>
        <taxon>Tracheophyta</taxon>
        <taxon>Spermatophyta</taxon>
        <taxon>Magnoliopsida</taxon>
        <taxon>eudicotyledons</taxon>
        <taxon>Gunneridae</taxon>
        <taxon>Pentapetalae</taxon>
        <taxon>rosids</taxon>
        <taxon>fabids</taxon>
        <taxon>Fabales</taxon>
        <taxon>Fabaceae</taxon>
        <taxon>Papilionoideae</taxon>
        <taxon>50 kb inversion clade</taxon>
        <taxon>NPAAA clade</taxon>
        <taxon>Hologalegina</taxon>
        <taxon>IRL clade</taxon>
        <taxon>Trifolieae</taxon>
        <taxon>Medicago</taxon>
    </lineage>
</organism>
<feature type="transmembrane region" description="Helical" evidence="1">
    <location>
        <begin position="12"/>
        <end position="30"/>
    </location>
</feature>
<dbReference type="Gramene" id="rna50001">
    <property type="protein sequence ID" value="RHN43427.1"/>
    <property type="gene ID" value="gene50001"/>
</dbReference>
<keyword evidence="1" id="KW-0812">Transmembrane</keyword>